<feature type="transmembrane region" description="Helical" evidence="1">
    <location>
        <begin position="42"/>
        <end position="61"/>
    </location>
</feature>
<gene>
    <name evidence="2" type="ORF">KTA_15150</name>
</gene>
<organism evidence="2">
    <name type="scientific">Thermogemmatispora argillosa</name>
    <dbReference type="NCBI Taxonomy" id="2045280"/>
    <lineage>
        <taxon>Bacteria</taxon>
        <taxon>Bacillati</taxon>
        <taxon>Chloroflexota</taxon>
        <taxon>Ktedonobacteria</taxon>
        <taxon>Thermogemmatisporales</taxon>
        <taxon>Thermogemmatisporaceae</taxon>
        <taxon>Thermogemmatispora</taxon>
    </lineage>
</organism>
<reference evidence="2" key="1">
    <citation type="submission" date="2018-12" db="EMBL/GenBank/DDBJ databases">
        <title>Novel natural products biosynthetic potential of the class Ktedonobacteria.</title>
        <authorList>
            <person name="Zheng Y."/>
            <person name="Saitou A."/>
            <person name="Wang C.M."/>
            <person name="Toyoda A."/>
            <person name="Minakuchi Y."/>
            <person name="Sekiguchi Y."/>
            <person name="Ueda K."/>
            <person name="Takano H."/>
            <person name="Sakai Y."/>
            <person name="Yokota A."/>
            <person name="Yabe S."/>
        </authorList>
    </citation>
    <scope>NUCLEOTIDE SEQUENCE</scope>
    <source>
        <strain evidence="2">A3-2</strain>
    </source>
</reference>
<proteinExistence type="predicted"/>
<keyword evidence="1" id="KW-0812">Transmembrane</keyword>
<accession>A0A455T0G9</accession>
<dbReference type="EMBL" id="AP019377">
    <property type="protein sequence ID" value="BBH93316.1"/>
    <property type="molecule type" value="Genomic_DNA"/>
</dbReference>
<sequence length="65" mass="7141">MLARLLKPLKALYLFLVGDPIILSGVVLLFVLLLLLPTGMQPLQAVLLVVALPVILTASLWRELH</sequence>
<protein>
    <submittedName>
        <fullName evidence="2">Uncharacterized protein</fullName>
    </submittedName>
</protein>
<keyword evidence="1" id="KW-0472">Membrane</keyword>
<evidence type="ECO:0000313" key="2">
    <source>
        <dbReference type="EMBL" id="BBH93316.1"/>
    </source>
</evidence>
<feature type="transmembrane region" description="Helical" evidence="1">
    <location>
        <begin position="12"/>
        <end position="36"/>
    </location>
</feature>
<keyword evidence="1" id="KW-1133">Transmembrane helix</keyword>
<evidence type="ECO:0000256" key="1">
    <source>
        <dbReference type="SAM" id="Phobius"/>
    </source>
</evidence>
<name>A0A455T0G9_9CHLR</name>
<dbReference type="AlphaFoldDB" id="A0A455T0G9"/>